<protein>
    <submittedName>
        <fullName evidence="2">Uncharacterized protein</fullName>
    </submittedName>
</protein>
<keyword evidence="1" id="KW-0472">Membrane</keyword>
<feature type="transmembrane region" description="Helical" evidence="1">
    <location>
        <begin position="125"/>
        <end position="146"/>
    </location>
</feature>
<evidence type="ECO:0000256" key="1">
    <source>
        <dbReference type="SAM" id="Phobius"/>
    </source>
</evidence>
<organism evidence="2 3">
    <name type="scientific">Novosphingobium aromaticivorans (strain ATCC 700278 / DSM 12444 / CCUG 56034 / CIP 105152 / NBRC 16084 / F199)</name>
    <dbReference type="NCBI Taxonomy" id="279238"/>
    <lineage>
        <taxon>Bacteria</taxon>
        <taxon>Pseudomonadati</taxon>
        <taxon>Pseudomonadota</taxon>
        <taxon>Alphaproteobacteria</taxon>
        <taxon>Sphingomonadales</taxon>
        <taxon>Sphingomonadaceae</taxon>
        <taxon>Novosphingobium</taxon>
    </lineage>
</organism>
<proteinExistence type="predicted"/>
<keyword evidence="3" id="KW-1185">Reference proteome</keyword>
<sequence length="147" mass="16113">MPLRGIRRRKQDRCLVPSAVRCRSVMRNDQDRHSPALGSLLERPGLPVNSTTHLTGIVVRSANGPMLRTDDGGTWELDNTRQVRKFIGARVEVVGERSGFNGFACDQIWPAGQPRPTAFKLRLELILVAAFAYGLYATVGAAISVLG</sequence>
<evidence type="ECO:0000313" key="2">
    <source>
        <dbReference type="EMBL" id="ABD26618.1"/>
    </source>
</evidence>
<dbReference type="EMBL" id="CP000248">
    <property type="protein sequence ID" value="ABD26618.1"/>
    <property type="molecule type" value="Genomic_DNA"/>
</dbReference>
<dbReference type="Proteomes" id="UP000009134">
    <property type="component" value="Chromosome"/>
</dbReference>
<dbReference type="AlphaFoldDB" id="Q2G6A5"/>
<evidence type="ECO:0000313" key="3">
    <source>
        <dbReference type="Proteomes" id="UP000009134"/>
    </source>
</evidence>
<keyword evidence="1" id="KW-1133">Transmembrane helix</keyword>
<gene>
    <name evidence="2" type="ordered locus">Saro_2179</name>
</gene>
<dbReference type="KEGG" id="nar:Saro_2179"/>
<reference evidence="3" key="1">
    <citation type="submission" date="2006-01" db="EMBL/GenBank/DDBJ databases">
        <title>Complete sequence of Novosphingobium aromaticivorans DSM 12444.</title>
        <authorList>
            <consortium name="US DOE Joint Genome Institute"/>
            <person name="Copeland A."/>
            <person name="Lucas S."/>
            <person name="Lapidus A."/>
            <person name="Barry K."/>
            <person name="Detter J.C."/>
            <person name="Glavina T."/>
            <person name="Hammon N."/>
            <person name="Israni S."/>
            <person name="Pitluck S."/>
            <person name="Chain P."/>
            <person name="Malfatti S."/>
            <person name="Shin M."/>
            <person name="Vergez L."/>
            <person name="Schmutz J."/>
            <person name="Larimer F."/>
            <person name="Land M."/>
            <person name="Kyrpides N."/>
            <person name="Ivanova N."/>
            <person name="Fredrickson J."/>
            <person name="Balkwill D."/>
            <person name="Romine M.F."/>
            <person name="Richardson P."/>
        </authorList>
    </citation>
    <scope>NUCLEOTIDE SEQUENCE [LARGE SCALE GENOMIC DNA]</scope>
    <source>
        <strain evidence="3">ATCC 700278 / DSM 12444 / CCUG 56034 / CIP 105152 / NBRC 16084 / F199</strain>
    </source>
</reference>
<dbReference type="HOGENOM" id="CLU_1766121_0_0_5"/>
<dbReference type="Pfam" id="PF19135">
    <property type="entry name" value="DUF5818"/>
    <property type="match status" value="1"/>
</dbReference>
<name>Q2G6A5_NOVAD</name>
<dbReference type="STRING" id="279238.Saro_2179"/>
<dbReference type="eggNOG" id="ENOG5031C1Z">
    <property type="taxonomic scope" value="Bacteria"/>
</dbReference>
<keyword evidence="1" id="KW-0812">Transmembrane</keyword>
<dbReference type="InterPro" id="IPR043856">
    <property type="entry name" value="DUF5818"/>
</dbReference>
<accession>Q2G6A5</accession>